<dbReference type="Gene3D" id="3.90.420.10">
    <property type="entry name" value="Oxidoreductase, molybdopterin-binding domain"/>
    <property type="match status" value="1"/>
</dbReference>
<dbReference type="Pfam" id="PF00174">
    <property type="entry name" value="Oxidored_molyb"/>
    <property type="match status" value="1"/>
</dbReference>
<evidence type="ECO:0000259" key="1">
    <source>
        <dbReference type="Pfam" id="PF00174"/>
    </source>
</evidence>
<organism evidence="2 3">
    <name type="scientific">Undibacterium terreum</name>
    <dbReference type="NCBI Taxonomy" id="1224302"/>
    <lineage>
        <taxon>Bacteria</taxon>
        <taxon>Pseudomonadati</taxon>
        <taxon>Pseudomonadota</taxon>
        <taxon>Betaproteobacteria</taxon>
        <taxon>Burkholderiales</taxon>
        <taxon>Oxalobacteraceae</taxon>
        <taxon>Undibacterium</taxon>
    </lineage>
</organism>
<evidence type="ECO:0000313" key="3">
    <source>
        <dbReference type="Proteomes" id="UP000637423"/>
    </source>
</evidence>
<feature type="domain" description="Oxidoreductase molybdopterin-binding" evidence="1">
    <location>
        <begin position="10"/>
        <end position="151"/>
    </location>
</feature>
<dbReference type="SUPFAM" id="SSF56524">
    <property type="entry name" value="Oxidoreductase molybdopterin-binding domain"/>
    <property type="match status" value="1"/>
</dbReference>
<dbReference type="InterPro" id="IPR000572">
    <property type="entry name" value="OxRdtase_Mopterin-bd_dom"/>
</dbReference>
<evidence type="ECO:0000313" key="2">
    <source>
        <dbReference type="EMBL" id="GGC66549.1"/>
    </source>
</evidence>
<gene>
    <name evidence="2" type="ORF">GCM10011396_12060</name>
</gene>
<dbReference type="InterPro" id="IPR036374">
    <property type="entry name" value="OxRdtase_Mopterin-bd_sf"/>
</dbReference>
<sequence length="154" mass="16703">MEPSKLITDSITVSGAVDNKLTLKVADLKAFPPQQISEVQLQGRSGANVGKLINVKGVRLRDILEKAVVSTKDHNDVKKTVIIAGASDGYKVVYSWSEVFNSALGDGVIVYFEKDGAPLGDDEGRIAMISAQDLRTGPRHVKWLQSIEVKKIAE</sequence>
<reference evidence="2" key="2">
    <citation type="submission" date="2020-09" db="EMBL/GenBank/DDBJ databases">
        <authorList>
            <person name="Sun Q."/>
            <person name="Zhou Y."/>
        </authorList>
    </citation>
    <scope>NUCLEOTIDE SEQUENCE</scope>
    <source>
        <strain evidence="2">CGMCC 1.10998</strain>
    </source>
</reference>
<keyword evidence="3" id="KW-1185">Reference proteome</keyword>
<proteinExistence type="predicted"/>
<dbReference type="AlphaFoldDB" id="A0A916XER9"/>
<name>A0A916XER9_9BURK</name>
<reference evidence="2" key="1">
    <citation type="journal article" date="2014" name="Int. J. Syst. Evol. Microbiol.">
        <title>Complete genome sequence of Corynebacterium casei LMG S-19264T (=DSM 44701T), isolated from a smear-ripened cheese.</title>
        <authorList>
            <consortium name="US DOE Joint Genome Institute (JGI-PGF)"/>
            <person name="Walter F."/>
            <person name="Albersmeier A."/>
            <person name="Kalinowski J."/>
            <person name="Ruckert C."/>
        </authorList>
    </citation>
    <scope>NUCLEOTIDE SEQUENCE</scope>
    <source>
        <strain evidence="2">CGMCC 1.10998</strain>
    </source>
</reference>
<protein>
    <recommendedName>
        <fullName evidence="1">Oxidoreductase molybdopterin-binding domain-containing protein</fullName>
    </recommendedName>
</protein>
<dbReference type="EMBL" id="BMED01000001">
    <property type="protein sequence ID" value="GGC66549.1"/>
    <property type="molecule type" value="Genomic_DNA"/>
</dbReference>
<comment type="caution">
    <text evidence="2">The sequence shown here is derived from an EMBL/GenBank/DDBJ whole genome shotgun (WGS) entry which is preliminary data.</text>
</comment>
<dbReference type="RefSeq" id="WP_229750940.1">
    <property type="nucleotide sequence ID" value="NZ_BMED01000001.1"/>
</dbReference>
<accession>A0A916XER9</accession>
<dbReference type="Proteomes" id="UP000637423">
    <property type="component" value="Unassembled WGS sequence"/>
</dbReference>